<dbReference type="EMBL" id="QJUM01000002">
    <property type="protein sequence ID" value="TBV09462.1"/>
    <property type="molecule type" value="Genomic_DNA"/>
</dbReference>
<dbReference type="Pfam" id="PF13426">
    <property type="entry name" value="PAS_9"/>
    <property type="match status" value="1"/>
</dbReference>
<evidence type="ECO:0000313" key="13">
    <source>
        <dbReference type="Proteomes" id="UP000291334"/>
    </source>
</evidence>
<keyword evidence="13" id="KW-1185">Reference proteome</keyword>
<evidence type="ECO:0000313" key="12">
    <source>
        <dbReference type="EMBL" id="TBV09462.1"/>
    </source>
</evidence>
<protein>
    <submittedName>
        <fullName evidence="11">Chemotaxis protein</fullName>
    </submittedName>
</protein>
<dbReference type="PROSITE" id="PS50113">
    <property type="entry name" value="PAC"/>
    <property type="match status" value="2"/>
</dbReference>
<dbReference type="SMART" id="SM00283">
    <property type="entry name" value="MA"/>
    <property type="match status" value="1"/>
</dbReference>
<dbReference type="InterPro" id="IPR001610">
    <property type="entry name" value="PAC"/>
</dbReference>
<feature type="domain" description="PAS" evidence="9">
    <location>
        <begin position="142"/>
        <end position="195"/>
    </location>
</feature>
<dbReference type="GO" id="GO:0007165">
    <property type="term" value="P:signal transduction"/>
    <property type="evidence" value="ECO:0007669"/>
    <property type="project" value="UniProtKB-KW"/>
</dbReference>
<dbReference type="Gene3D" id="3.30.450.20">
    <property type="entry name" value="PAS domain"/>
    <property type="match status" value="2"/>
</dbReference>
<dbReference type="NCBIfam" id="TIGR00229">
    <property type="entry name" value="sensory_box"/>
    <property type="match status" value="2"/>
</dbReference>
<proteinExistence type="predicted"/>
<evidence type="ECO:0000259" key="10">
    <source>
        <dbReference type="PROSITE" id="PS50113"/>
    </source>
</evidence>
<dbReference type="Pfam" id="PF08447">
    <property type="entry name" value="PAS_3"/>
    <property type="match status" value="1"/>
</dbReference>
<feature type="domain" description="PAC" evidence="10">
    <location>
        <begin position="214"/>
        <end position="266"/>
    </location>
</feature>
<evidence type="ECO:0000256" key="4">
    <source>
        <dbReference type="ARBA" id="ARBA00023136"/>
    </source>
</evidence>
<dbReference type="PROSITE" id="PS50112">
    <property type="entry name" value="PAS"/>
    <property type="match status" value="1"/>
</dbReference>
<evidence type="ECO:0000313" key="14">
    <source>
        <dbReference type="Proteomes" id="UP000293172"/>
    </source>
</evidence>
<keyword evidence="7" id="KW-0175">Coiled coil</keyword>
<accession>A0A4Q9QW10</accession>
<dbReference type="EMBL" id="QJUL01000042">
    <property type="protein sequence ID" value="TBU87085.1"/>
    <property type="molecule type" value="Genomic_DNA"/>
</dbReference>
<dbReference type="PROSITE" id="PS50111">
    <property type="entry name" value="CHEMOTAXIS_TRANSDUC_2"/>
    <property type="match status" value="1"/>
</dbReference>
<evidence type="ECO:0000256" key="3">
    <source>
        <dbReference type="ARBA" id="ARBA00022989"/>
    </source>
</evidence>
<dbReference type="InterPro" id="IPR013655">
    <property type="entry name" value="PAS_fold_3"/>
</dbReference>
<dbReference type="InterPro" id="IPR004089">
    <property type="entry name" value="MCPsignal_dom"/>
</dbReference>
<dbReference type="AlphaFoldDB" id="A0A4Q9QW10"/>
<dbReference type="Gene3D" id="1.10.287.950">
    <property type="entry name" value="Methyl-accepting chemotaxis protein"/>
    <property type="match status" value="1"/>
</dbReference>
<dbReference type="InterPro" id="IPR035965">
    <property type="entry name" value="PAS-like_dom_sf"/>
</dbReference>
<evidence type="ECO:0000256" key="1">
    <source>
        <dbReference type="ARBA" id="ARBA00004141"/>
    </source>
</evidence>
<keyword evidence="5 6" id="KW-0807">Transducer</keyword>
<evidence type="ECO:0000256" key="2">
    <source>
        <dbReference type="ARBA" id="ARBA00022692"/>
    </source>
</evidence>
<evidence type="ECO:0000256" key="6">
    <source>
        <dbReference type="PROSITE-ProRule" id="PRU00284"/>
    </source>
</evidence>
<evidence type="ECO:0000259" key="8">
    <source>
        <dbReference type="PROSITE" id="PS50111"/>
    </source>
</evidence>
<dbReference type="SUPFAM" id="SSF58104">
    <property type="entry name" value="Methyl-accepting chemotaxis protein (MCP) signaling domain"/>
    <property type="match status" value="1"/>
</dbReference>
<dbReference type="InterPro" id="IPR000700">
    <property type="entry name" value="PAS-assoc_C"/>
</dbReference>
<dbReference type="InterPro" id="IPR000014">
    <property type="entry name" value="PAS"/>
</dbReference>
<evidence type="ECO:0000259" key="9">
    <source>
        <dbReference type="PROSITE" id="PS50112"/>
    </source>
</evidence>
<organism evidence="11 14">
    <name type="scientific">Phytopseudomonas dryadis</name>
    <dbReference type="NCBI Taxonomy" id="2487520"/>
    <lineage>
        <taxon>Bacteria</taxon>
        <taxon>Pseudomonadati</taxon>
        <taxon>Pseudomonadota</taxon>
        <taxon>Gammaproteobacteria</taxon>
        <taxon>Pseudomonadales</taxon>
        <taxon>Pseudomonadaceae</taxon>
        <taxon>Phytopseudomonas</taxon>
    </lineage>
</organism>
<comment type="caution">
    <text evidence="11">The sequence shown here is derived from an EMBL/GenBank/DDBJ whole genome shotgun (WGS) entry which is preliminary data.</text>
</comment>
<dbReference type="Proteomes" id="UP000291334">
    <property type="component" value="Unassembled WGS sequence"/>
</dbReference>
<dbReference type="Proteomes" id="UP000293172">
    <property type="component" value="Unassembled WGS sequence"/>
</dbReference>
<dbReference type="GO" id="GO:0006935">
    <property type="term" value="P:chemotaxis"/>
    <property type="evidence" value="ECO:0007669"/>
    <property type="project" value="UniProtKB-ARBA"/>
</dbReference>
<comment type="subcellular location">
    <subcellularLocation>
        <location evidence="1">Membrane</location>
        <topology evidence="1">Multi-pass membrane protein</topology>
    </subcellularLocation>
</comment>
<keyword evidence="4" id="KW-0472">Membrane</keyword>
<dbReference type="Pfam" id="PF00015">
    <property type="entry name" value="MCPsignal"/>
    <property type="match status" value="1"/>
</dbReference>
<feature type="domain" description="Methyl-accepting transducer" evidence="8">
    <location>
        <begin position="239"/>
        <end position="445"/>
    </location>
</feature>
<name>A0A4Q9QW10_9GAMM</name>
<dbReference type="OrthoDB" id="9765776at2"/>
<dbReference type="CDD" id="cd00130">
    <property type="entry name" value="PAS"/>
    <property type="match status" value="2"/>
</dbReference>
<sequence length="445" mass="50052">MFGRHLKQELSEQRAELTELRQIKEAIEDELISFTIDDGGLLESVNQRFLDALQYTREELQQRPLDDLIPDYVKQLACYRGLKEAIASGRHISDHYRFLRRDGREIWLRAVWQPLKDASGQVYKTLCFARDVTESVELAKENEGLIKALLRSTAVIEFNLEGEVLTANDRFLQAMGYRLEDIKGRHHSLFCDPEDVRSPGYQEFWRRLNSGEYVADRFRRIDSNGRTVWLEATYNPVLNTRDELYKVVKFAIIVTEQVNRENEISEAADIAYRVSRETDASTQRGAQVTQDTAAIMNRLAEQIQSAAHEIEDLGKQSVLISSIVQTISGIAQQTNLLALNAAIEAARAGEQGRGFAVVADEVRQLAGRTSSATEEIIEVVQRNQQLAQTAVDSMTQSRSQVEQGLALANQAGSVILEIQDGAQHVVSAVNRFAVHVNHDKASPQG</sequence>
<feature type="domain" description="PAC" evidence="10">
    <location>
        <begin position="92"/>
        <end position="144"/>
    </location>
</feature>
<feature type="coiled-coil region" evidence="7">
    <location>
        <begin position="3"/>
        <end position="30"/>
    </location>
</feature>
<evidence type="ECO:0000313" key="11">
    <source>
        <dbReference type="EMBL" id="TBU87085.1"/>
    </source>
</evidence>
<dbReference type="SUPFAM" id="SSF55785">
    <property type="entry name" value="PYP-like sensor domain (PAS domain)"/>
    <property type="match status" value="2"/>
</dbReference>
<dbReference type="SMART" id="SM00086">
    <property type="entry name" value="PAC"/>
    <property type="match status" value="2"/>
</dbReference>
<gene>
    <name evidence="12" type="ORF">DNK34_02710</name>
    <name evidence="11" type="ORF">DNK44_21225</name>
</gene>
<evidence type="ECO:0000256" key="7">
    <source>
        <dbReference type="SAM" id="Coils"/>
    </source>
</evidence>
<dbReference type="GO" id="GO:0016020">
    <property type="term" value="C:membrane"/>
    <property type="evidence" value="ECO:0007669"/>
    <property type="project" value="UniProtKB-SubCell"/>
</dbReference>
<evidence type="ECO:0000256" key="5">
    <source>
        <dbReference type="ARBA" id="ARBA00023224"/>
    </source>
</evidence>
<keyword evidence="2" id="KW-0812">Transmembrane</keyword>
<keyword evidence="3" id="KW-1133">Transmembrane helix</keyword>
<dbReference type="PANTHER" id="PTHR32089">
    <property type="entry name" value="METHYL-ACCEPTING CHEMOTAXIS PROTEIN MCPB"/>
    <property type="match status" value="1"/>
</dbReference>
<dbReference type="RefSeq" id="WP_131177529.1">
    <property type="nucleotide sequence ID" value="NZ_QJUL01000042.1"/>
</dbReference>
<reference evidence="13 14" key="1">
    <citation type="submission" date="2018-06" db="EMBL/GenBank/DDBJ databases">
        <title>Three novel Pseudomonas species isolated from symptomatic oak.</title>
        <authorList>
            <person name="Bueno-Gonzalez V."/>
            <person name="Brady C."/>
        </authorList>
    </citation>
    <scope>NUCLEOTIDE SEQUENCE [LARGE SCALE GENOMIC DNA]</scope>
    <source>
        <strain evidence="12 13">P26B</strain>
        <strain evidence="11 14">P6B</strain>
    </source>
</reference>
<dbReference type="SMART" id="SM00091">
    <property type="entry name" value="PAS"/>
    <property type="match status" value="2"/>
</dbReference>
<dbReference type="PANTHER" id="PTHR32089:SF119">
    <property type="entry name" value="METHYL-ACCEPTING CHEMOTAXIS PROTEIN CTPL"/>
    <property type="match status" value="1"/>
</dbReference>